<dbReference type="GO" id="GO:0005743">
    <property type="term" value="C:mitochondrial inner membrane"/>
    <property type="evidence" value="ECO:0007669"/>
    <property type="project" value="UniProtKB-SubCell"/>
</dbReference>
<dbReference type="PANTHER" id="PTHR31961">
    <property type="entry name" value="SENSITIVE TO HIGH EXPRESSION PROTEIN 9, MITOCHONDRIAL"/>
    <property type="match status" value="1"/>
</dbReference>
<proteinExistence type="inferred from homology"/>
<protein>
    <recommendedName>
        <fullName evidence="12">Sensitive to high expression protein 9, mitochondrial</fullName>
    </recommendedName>
</protein>
<keyword evidence="4 12" id="KW-0812">Transmembrane</keyword>
<feature type="compositionally biased region" description="Basic and acidic residues" evidence="14">
    <location>
        <begin position="70"/>
        <end position="100"/>
    </location>
</feature>
<evidence type="ECO:0000256" key="4">
    <source>
        <dbReference type="ARBA" id="ARBA00022692"/>
    </source>
</evidence>
<evidence type="ECO:0000256" key="3">
    <source>
        <dbReference type="ARBA" id="ARBA00011182"/>
    </source>
</evidence>
<dbReference type="Proteomes" id="UP001358417">
    <property type="component" value="Unassembled WGS sequence"/>
</dbReference>
<evidence type="ECO:0000256" key="1">
    <source>
        <dbReference type="ARBA" id="ARBA00004448"/>
    </source>
</evidence>
<accession>A0AAV9MZ80</accession>
<feature type="compositionally biased region" description="Polar residues" evidence="14">
    <location>
        <begin position="446"/>
        <end position="456"/>
    </location>
</feature>
<comment type="function">
    <text evidence="11">Required for the maintenance of the structure of the mitochondrial inner membrane. Involved in mitochondrial morphology. Causes growth arrest when highly overexpressed.</text>
</comment>
<evidence type="ECO:0000313" key="16">
    <source>
        <dbReference type="Proteomes" id="UP001358417"/>
    </source>
</evidence>
<dbReference type="InterPro" id="IPR008839">
    <property type="entry name" value="MDM33_fungi"/>
</dbReference>
<comment type="caution">
    <text evidence="15">The sequence shown here is derived from an EMBL/GenBank/DDBJ whole genome shotgun (WGS) entry which is preliminary data.</text>
</comment>
<comment type="similarity">
    <text evidence="2 12">Belongs to the SHE9 family.</text>
</comment>
<dbReference type="AlphaFoldDB" id="A0AAV9MZ80"/>
<evidence type="ECO:0000256" key="11">
    <source>
        <dbReference type="ARBA" id="ARBA00024807"/>
    </source>
</evidence>
<feature type="compositionally biased region" description="Pro residues" evidence="14">
    <location>
        <begin position="128"/>
        <end position="138"/>
    </location>
</feature>
<reference evidence="15 16" key="1">
    <citation type="submission" date="2023-08" db="EMBL/GenBank/DDBJ databases">
        <title>Black Yeasts Isolated from many extreme environments.</title>
        <authorList>
            <person name="Coleine C."/>
            <person name="Stajich J.E."/>
            <person name="Selbmann L."/>
        </authorList>
    </citation>
    <scope>NUCLEOTIDE SEQUENCE [LARGE SCALE GENOMIC DNA]</scope>
    <source>
        <strain evidence="15 16">CCFEE 5792</strain>
    </source>
</reference>
<keyword evidence="10 12" id="KW-0472">Membrane</keyword>
<keyword evidence="6 12" id="KW-0809">Transit peptide</keyword>
<feature type="region of interest" description="Disordered" evidence="14">
    <location>
        <begin position="70"/>
        <end position="149"/>
    </location>
</feature>
<comment type="subcellular location">
    <subcellularLocation>
        <location evidence="1 12">Mitochondrion inner membrane</location>
        <topology evidence="1 12">Multi-pass membrane protein</topology>
    </subcellularLocation>
</comment>
<keyword evidence="8 13" id="KW-0175">Coiled coil</keyword>
<sequence length="534" mass="59308">MQQTPLRLSHTLWSAFRSAKPTSRQLPRPVQFRAPTVPLQRWTAQQPSILIQARFYSGSKSEIDRKAEEAKSRIDESLDARADAAGQPEDKLKDARHETIVHTIPESSSIVYTSDEGNHGADHNHRPPSSPAPHPKQSPSPKDKSLPSDFSQRYSQVRKQFTHFMDNFQTHVFTASQRLNDLTGYSGIEALKKEIEQLETEVQISRKAVKDTRNKYSEAITTRSTTQREVNDLLHRKHTWSPTDIERFTSLYRSDHANEQAEAACQKEVADAEARYEESSTKLAKSILARYHEEQIWSDKIRQMSTWGTWGLMGINVLLFVVFQIAVEPWRRRRLVKGFEEKVEIALKERDDELFNVATAAVRASTPAVQPNQSSQAALADLSPGGKIEAVADNIAEQIVDAISGTSDIDTAETAQASAPVATSTMEAAAETVITLDLAEEALASDTPTSPITNEPTPIPIDASSSPEIEFPSTSPRWTAPTSPLAPTEDWLRTRLSADHHVLITQRQLTTVAIEGVAAGIAVMGLLFALLRPR</sequence>
<evidence type="ECO:0000256" key="6">
    <source>
        <dbReference type="ARBA" id="ARBA00022946"/>
    </source>
</evidence>
<evidence type="ECO:0000256" key="5">
    <source>
        <dbReference type="ARBA" id="ARBA00022792"/>
    </source>
</evidence>
<dbReference type="RefSeq" id="XP_064702568.1">
    <property type="nucleotide sequence ID" value="XM_064850499.1"/>
</dbReference>
<evidence type="ECO:0000256" key="10">
    <source>
        <dbReference type="ARBA" id="ARBA00023136"/>
    </source>
</evidence>
<dbReference type="PANTHER" id="PTHR31961:SF3">
    <property type="entry name" value="SENSITIVE TO HIGH EXPRESSION PROTEIN 9, MITOCHONDRIAL"/>
    <property type="match status" value="1"/>
</dbReference>
<gene>
    <name evidence="15" type="ORF">LTR84_006943</name>
</gene>
<dbReference type="Pfam" id="PF05546">
    <property type="entry name" value="She9_MDM33"/>
    <property type="match status" value="1"/>
</dbReference>
<evidence type="ECO:0000256" key="12">
    <source>
        <dbReference type="RuleBase" id="RU364128"/>
    </source>
</evidence>
<feature type="compositionally biased region" description="Basic and acidic residues" evidence="14">
    <location>
        <begin position="116"/>
        <end position="125"/>
    </location>
</feature>
<comment type="subunit">
    <text evidence="3 12">Homooligomer.</text>
</comment>
<keyword evidence="9 12" id="KW-0496">Mitochondrion</keyword>
<feature type="compositionally biased region" description="Polar residues" evidence="14">
    <location>
        <begin position="463"/>
        <end position="482"/>
    </location>
</feature>
<evidence type="ECO:0000256" key="2">
    <source>
        <dbReference type="ARBA" id="ARBA00007472"/>
    </source>
</evidence>
<feature type="region of interest" description="Disordered" evidence="14">
    <location>
        <begin position="446"/>
        <end position="485"/>
    </location>
</feature>
<organism evidence="15 16">
    <name type="scientific">Exophiala bonariae</name>
    <dbReference type="NCBI Taxonomy" id="1690606"/>
    <lineage>
        <taxon>Eukaryota</taxon>
        <taxon>Fungi</taxon>
        <taxon>Dikarya</taxon>
        <taxon>Ascomycota</taxon>
        <taxon>Pezizomycotina</taxon>
        <taxon>Eurotiomycetes</taxon>
        <taxon>Chaetothyriomycetidae</taxon>
        <taxon>Chaetothyriales</taxon>
        <taxon>Herpotrichiellaceae</taxon>
        <taxon>Exophiala</taxon>
    </lineage>
</organism>
<name>A0AAV9MZ80_9EURO</name>
<dbReference type="EMBL" id="JAVRRD010000027">
    <property type="protein sequence ID" value="KAK5047001.1"/>
    <property type="molecule type" value="Genomic_DNA"/>
</dbReference>
<evidence type="ECO:0000313" key="15">
    <source>
        <dbReference type="EMBL" id="KAK5047001.1"/>
    </source>
</evidence>
<dbReference type="GeneID" id="89975111"/>
<evidence type="ECO:0000256" key="9">
    <source>
        <dbReference type="ARBA" id="ARBA00023128"/>
    </source>
</evidence>
<evidence type="ECO:0000256" key="13">
    <source>
        <dbReference type="SAM" id="Coils"/>
    </source>
</evidence>
<feature type="coiled-coil region" evidence="13">
    <location>
        <begin position="188"/>
        <end position="215"/>
    </location>
</feature>
<evidence type="ECO:0000256" key="14">
    <source>
        <dbReference type="SAM" id="MobiDB-lite"/>
    </source>
</evidence>
<keyword evidence="5 12" id="KW-0999">Mitochondrion inner membrane</keyword>
<feature type="transmembrane region" description="Helical" evidence="12">
    <location>
        <begin position="512"/>
        <end position="531"/>
    </location>
</feature>
<feature type="transmembrane region" description="Helical" evidence="12">
    <location>
        <begin position="307"/>
        <end position="327"/>
    </location>
</feature>
<keyword evidence="16" id="KW-1185">Reference proteome</keyword>
<keyword evidence="7 12" id="KW-1133">Transmembrane helix</keyword>
<evidence type="ECO:0000256" key="7">
    <source>
        <dbReference type="ARBA" id="ARBA00022989"/>
    </source>
</evidence>
<evidence type="ECO:0000256" key="8">
    <source>
        <dbReference type="ARBA" id="ARBA00023054"/>
    </source>
</evidence>
<dbReference type="GO" id="GO:0007007">
    <property type="term" value="P:inner mitochondrial membrane organization"/>
    <property type="evidence" value="ECO:0007669"/>
    <property type="project" value="TreeGrafter"/>
</dbReference>